<accession>A0A2R8ACC4</accession>
<name>A0A2R8ACC4_9RHOB</name>
<keyword evidence="11" id="KW-1185">Reference proteome</keyword>
<sequence>MTGVLTRRRFGGLAAAAALATPTLLRAQGLTTLTLPEPLPDGVECDFLALSLADGQRWQLEGSRTDRRVAPYSTFKIPHTLIGLREGAITGLDHMRSRNPDHDRARPGWPESWLEDHDLASAFQNSVIWYFTQISREVPRSAYRRAMRDFDYGNADAGFANNRFWIDGTLQLSLTEQLAFLARLTAGYLDVPEEHLAILDEISVDGQVAGRPLHGKTGLGERFRGGGAGGWYVGWAGARPAPLVFALYCEGPDFDSIRDLRRSTALSLVEQALSE</sequence>
<reference evidence="10 11" key="1">
    <citation type="submission" date="2018-03" db="EMBL/GenBank/DDBJ databases">
        <authorList>
            <person name="Keele B.F."/>
        </authorList>
    </citation>
    <scope>NUCLEOTIDE SEQUENCE [LARGE SCALE GENOMIC DNA]</scope>
    <source>
        <strain evidence="10 11">CeCT 8812</strain>
    </source>
</reference>
<dbReference type="OrthoDB" id="9762883at2"/>
<evidence type="ECO:0000259" key="9">
    <source>
        <dbReference type="Pfam" id="PF00905"/>
    </source>
</evidence>
<evidence type="ECO:0000313" key="10">
    <source>
        <dbReference type="EMBL" id="SPF29886.1"/>
    </source>
</evidence>
<feature type="signal peptide" evidence="8">
    <location>
        <begin position="1"/>
        <end position="27"/>
    </location>
</feature>
<evidence type="ECO:0000313" key="11">
    <source>
        <dbReference type="Proteomes" id="UP000244932"/>
    </source>
</evidence>
<keyword evidence="4 7" id="KW-0378">Hydrolase</keyword>
<keyword evidence="5 7" id="KW-0046">Antibiotic resistance</keyword>
<feature type="modified residue" description="N6-carboxylysine" evidence="6">
    <location>
        <position position="76"/>
    </location>
</feature>
<evidence type="ECO:0000256" key="1">
    <source>
        <dbReference type="ARBA" id="ARBA00007898"/>
    </source>
</evidence>
<evidence type="ECO:0000256" key="8">
    <source>
        <dbReference type="SAM" id="SignalP"/>
    </source>
</evidence>
<dbReference type="SUPFAM" id="SSF56601">
    <property type="entry name" value="beta-lactamase/transpeptidase-like"/>
    <property type="match status" value="1"/>
</dbReference>
<dbReference type="InterPro" id="IPR012338">
    <property type="entry name" value="Beta-lactam/transpept-like"/>
</dbReference>
<proteinExistence type="inferred from homology"/>
<evidence type="ECO:0000256" key="5">
    <source>
        <dbReference type="ARBA" id="ARBA00023251"/>
    </source>
</evidence>
<feature type="domain" description="Penicillin-binding protein transpeptidase" evidence="9">
    <location>
        <begin position="65"/>
        <end position="253"/>
    </location>
</feature>
<dbReference type="EMBL" id="OMKW01000003">
    <property type="protein sequence ID" value="SPF29886.1"/>
    <property type="molecule type" value="Genomic_DNA"/>
</dbReference>
<protein>
    <recommendedName>
        <fullName evidence="2 7">Beta-lactamase</fullName>
        <ecNumber evidence="2 7">3.5.2.6</ecNumber>
    </recommendedName>
</protein>
<dbReference type="GO" id="GO:0046677">
    <property type="term" value="P:response to antibiotic"/>
    <property type="evidence" value="ECO:0007669"/>
    <property type="project" value="UniProtKB-UniRule"/>
</dbReference>
<dbReference type="Proteomes" id="UP000244932">
    <property type="component" value="Unassembled WGS sequence"/>
</dbReference>
<evidence type="ECO:0000256" key="6">
    <source>
        <dbReference type="PIRSR" id="PIRSR602137-50"/>
    </source>
</evidence>
<feature type="active site" description="Acyl-ester intermediate" evidence="6">
    <location>
        <position position="73"/>
    </location>
</feature>
<feature type="chain" id="PRO_5015360426" description="Beta-lactamase" evidence="8">
    <location>
        <begin position="28"/>
        <end position="275"/>
    </location>
</feature>
<dbReference type="GO" id="GO:0017001">
    <property type="term" value="P:antibiotic catabolic process"/>
    <property type="evidence" value="ECO:0007669"/>
    <property type="project" value="InterPro"/>
</dbReference>
<comment type="catalytic activity">
    <reaction evidence="7">
        <text>a beta-lactam + H2O = a substituted beta-amino acid</text>
        <dbReference type="Rhea" id="RHEA:20401"/>
        <dbReference type="ChEBI" id="CHEBI:15377"/>
        <dbReference type="ChEBI" id="CHEBI:35627"/>
        <dbReference type="ChEBI" id="CHEBI:140347"/>
        <dbReference type="EC" id="3.5.2.6"/>
    </reaction>
</comment>
<evidence type="ECO:0000256" key="4">
    <source>
        <dbReference type="ARBA" id="ARBA00022801"/>
    </source>
</evidence>
<organism evidence="10 11">
    <name type="scientific">Pontivivens insulae</name>
    <dbReference type="NCBI Taxonomy" id="1639689"/>
    <lineage>
        <taxon>Bacteria</taxon>
        <taxon>Pseudomonadati</taxon>
        <taxon>Pseudomonadota</taxon>
        <taxon>Alphaproteobacteria</taxon>
        <taxon>Rhodobacterales</taxon>
        <taxon>Paracoccaceae</taxon>
        <taxon>Pontivivens</taxon>
    </lineage>
</organism>
<comment type="similarity">
    <text evidence="1 7">Belongs to the class-D beta-lactamase family.</text>
</comment>
<evidence type="ECO:0000256" key="3">
    <source>
        <dbReference type="ARBA" id="ARBA00022729"/>
    </source>
</evidence>
<dbReference type="Pfam" id="PF00905">
    <property type="entry name" value="Transpeptidase"/>
    <property type="match status" value="1"/>
</dbReference>
<dbReference type="RefSeq" id="WP_108782623.1">
    <property type="nucleotide sequence ID" value="NZ_OMKW01000003.1"/>
</dbReference>
<dbReference type="InterPro" id="IPR002137">
    <property type="entry name" value="Beta-lactam_class-D_AS"/>
</dbReference>
<dbReference type="GO" id="GO:0008658">
    <property type="term" value="F:penicillin binding"/>
    <property type="evidence" value="ECO:0007669"/>
    <property type="project" value="InterPro"/>
</dbReference>
<gene>
    <name evidence="10" type="primary">bla</name>
    <name evidence="10" type="ORF">POI8812_02210</name>
</gene>
<evidence type="ECO:0000256" key="2">
    <source>
        <dbReference type="ARBA" id="ARBA00012865"/>
    </source>
</evidence>
<dbReference type="Gene3D" id="3.40.710.10">
    <property type="entry name" value="DD-peptidase/beta-lactamase superfamily"/>
    <property type="match status" value="1"/>
</dbReference>
<dbReference type="EC" id="3.5.2.6" evidence="2 7"/>
<dbReference type="InterPro" id="IPR001460">
    <property type="entry name" value="PCN-bd_Tpept"/>
</dbReference>
<evidence type="ECO:0000256" key="7">
    <source>
        <dbReference type="RuleBase" id="RU361140"/>
    </source>
</evidence>
<dbReference type="GO" id="GO:0008800">
    <property type="term" value="F:beta-lactamase activity"/>
    <property type="evidence" value="ECO:0007669"/>
    <property type="project" value="UniProtKB-UniRule"/>
</dbReference>
<keyword evidence="3 8" id="KW-0732">Signal</keyword>
<dbReference type="PROSITE" id="PS00337">
    <property type="entry name" value="BETA_LACTAMASE_D"/>
    <property type="match status" value="1"/>
</dbReference>
<dbReference type="AlphaFoldDB" id="A0A2R8ACC4"/>